<dbReference type="EMBL" id="JAPUFD010000027">
    <property type="protein sequence ID" value="MDI1493485.1"/>
    <property type="molecule type" value="Genomic_DNA"/>
</dbReference>
<evidence type="ECO:0000256" key="1">
    <source>
        <dbReference type="SAM" id="Phobius"/>
    </source>
</evidence>
<organism evidence="2 3">
    <name type="scientific">Ramalina farinacea</name>
    <dbReference type="NCBI Taxonomy" id="258253"/>
    <lineage>
        <taxon>Eukaryota</taxon>
        <taxon>Fungi</taxon>
        <taxon>Dikarya</taxon>
        <taxon>Ascomycota</taxon>
        <taxon>Pezizomycotina</taxon>
        <taxon>Lecanoromycetes</taxon>
        <taxon>OSLEUM clade</taxon>
        <taxon>Lecanoromycetidae</taxon>
        <taxon>Lecanorales</taxon>
        <taxon>Lecanorineae</taxon>
        <taxon>Ramalinaceae</taxon>
        <taxon>Ramalina</taxon>
    </lineage>
</organism>
<proteinExistence type="predicted"/>
<gene>
    <name evidence="2" type="ORF">OHK93_005275</name>
</gene>
<evidence type="ECO:0000313" key="2">
    <source>
        <dbReference type="EMBL" id="MDI1493485.1"/>
    </source>
</evidence>
<reference evidence="2" key="1">
    <citation type="journal article" date="2023" name="Genome Biol. Evol.">
        <title>First Whole Genome Sequence and Flow Cytometry Genome Size Data for the Lichen-Forming Fungus Ramalina farinacea (Ascomycota).</title>
        <authorList>
            <person name="Llewellyn T."/>
            <person name="Mian S."/>
            <person name="Hill R."/>
            <person name="Leitch I.J."/>
            <person name="Gaya E."/>
        </authorList>
    </citation>
    <scope>NUCLEOTIDE SEQUENCE</scope>
    <source>
        <strain evidence="2">LIQ254RAFAR</strain>
    </source>
</reference>
<dbReference type="Proteomes" id="UP001161017">
    <property type="component" value="Unassembled WGS sequence"/>
</dbReference>
<feature type="transmembrane region" description="Helical" evidence="1">
    <location>
        <begin position="181"/>
        <end position="201"/>
    </location>
</feature>
<feature type="transmembrane region" description="Helical" evidence="1">
    <location>
        <begin position="447"/>
        <end position="466"/>
    </location>
</feature>
<evidence type="ECO:0008006" key="4">
    <source>
        <dbReference type="Google" id="ProtNLM"/>
    </source>
</evidence>
<name>A0AA43U158_9LECA</name>
<accession>A0AA43U158</accession>
<sequence>MNSIGQLPRRSTVLVDAEESHHKRHALFKRPRIAEPPSEGTSFQLSNNLPTHHVTSNESAVSTASQSAPIYNPIVEKRRFELFIDLIWVGIIGQLSETFSEDAYSPESDASTGQALGNFIITFLIAWRMWKFLQEFMNKYATNDMIESWFTLWILVLAMLYGNNAKYLFARDDSQDNIALAIYLIARVSFLAIEAVYALFITSLRRPLMARGIAAAPVIAIWAGSFWVSYPAKAVMLLIAVVAEFSIQALLTTPYFEHFFREENARPTDQDHWVERIRDFFIIILGENVLNLIRGNPLGRGLSKHCGTGIVALGIYYSLSGLYFNRDHARRFIHPVKRQWWRAEAWLFTHVVMFHATLILGVSTLFIIANPYVNALPAESNQQEVTEKVTPESKAESTDEQQIRDFMYSAKWSVGASIALVVICQLILALLSRNLDKPGTMKVDNRYIRLLPRFLFCIVAVALPAARKMAGSYMLAILLGCLVATLWWEWICSMDKGGRVFEQAPK</sequence>
<feature type="transmembrane region" description="Helical" evidence="1">
    <location>
        <begin position="307"/>
        <end position="324"/>
    </location>
</feature>
<dbReference type="PANTHER" id="PTHR36840">
    <property type="entry name" value="BLL5714 PROTEIN"/>
    <property type="match status" value="1"/>
</dbReference>
<protein>
    <recommendedName>
        <fullName evidence="4">Low temperature requirement A</fullName>
    </recommendedName>
</protein>
<dbReference type="AlphaFoldDB" id="A0AA43U158"/>
<dbReference type="PANTHER" id="PTHR36840:SF1">
    <property type="entry name" value="BLL5714 PROTEIN"/>
    <property type="match status" value="1"/>
</dbReference>
<keyword evidence="1" id="KW-0812">Transmembrane</keyword>
<evidence type="ECO:0000313" key="3">
    <source>
        <dbReference type="Proteomes" id="UP001161017"/>
    </source>
</evidence>
<keyword evidence="3" id="KW-1185">Reference proteome</keyword>
<feature type="transmembrane region" description="Helical" evidence="1">
    <location>
        <begin position="345"/>
        <end position="369"/>
    </location>
</feature>
<keyword evidence="1" id="KW-0472">Membrane</keyword>
<keyword evidence="1" id="KW-1133">Transmembrane helix</keyword>
<dbReference type="Pfam" id="PF06772">
    <property type="entry name" value="LtrA"/>
    <property type="match status" value="1"/>
</dbReference>
<dbReference type="InterPro" id="IPR010640">
    <property type="entry name" value="Low_temperature_requirement_A"/>
</dbReference>
<feature type="transmembrane region" description="Helical" evidence="1">
    <location>
        <begin position="472"/>
        <end position="491"/>
    </location>
</feature>
<feature type="transmembrane region" description="Helical" evidence="1">
    <location>
        <begin position="208"/>
        <end position="228"/>
    </location>
</feature>
<feature type="transmembrane region" description="Helical" evidence="1">
    <location>
        <begin position="145"/>
        <end position="161"/>
    </location>
</feature>
<comment type="caution">
    <text evidence="2">The sequence shown here is derived from an EMBL/GenBank/DDBJ whole genome shotgun (WGS) entry which is preliminary data.</text>
</comment>
<feature type="transmembrane region" description="Helical" evidence="1">
    <location>
        <begin position="414"/>
        <end position="435"/>
    </location>
</feature>